<dbReference type="Gene3D" id="1.10.15.40">
    <property type="entry name" value="Electron transport complex subunit B, putative Fe-S cluster"/>
    <property type="match status" value="1"/>
</dbReference>
<dbReference type="OrthoDB" id="9793312at2"/>
<dbReference type="Pfam" id="PF12654">
    <property type="entry name" value="DUF3786"/>
    <property type="match status" value="1"/>
</dbReference>
<evidence type="ECO:0000256" key="3">
    <source>
        <dbReference type="ARBA" id="ARBA00023004"/>
    </source>
</evidence>
<feature type="domain" description="4Fe-4S" evidence="5">
    <location>
        <begin position="1"/>
        <end position="61"/>
    </location>
</feature>
<dbReference type="AlphaFoldDB" id="I4C3N7"/>
<gene>
    <name evidence="6" type="ordered locus">Desti_1466</name>
</gene>
<dbReference type="Pfam" id="PF04060">
    <property type="entry name" value="FeS"/>
    <property type="match status" value="1"/>
</dbReference>
<dbReference type="RefSeq" id="WP_014809326.1">
    <property type="nucleotide sequence ID" value="NC_018025.1"/>
</dbReference>
<keyword evidence="3" id="KW-0408">Iron</keyword>
<dbReference type="InterPro" id="IPR007202">
    <property type="entry name" value="4Fe-4S_dom"/>
</dbReference>
<keyword evidence="1" id="KW-0004">4Fe-4S</keyword>
<dbReference type="Proteomes" id="UP000006055">
    <property type="component" value="Chromosome"/>
</dbReference>
<dbReference type="PROSITE" id="PS51656">
    <property type="entry name" value="4FE4S"/>
    <property type="match status" value="1"/>
</dbReference>
<keyword evidence="4" id="KW-0411">Iron-sulfur</keyword>
<proteinExistence type="predicted"/>
<evidence type="ECO:0000256" key="4">
    <source>
        <dbReference type="ARBA" id="ARBA00023014"/>
    </source>
</evidence>
<dbReference type="PATRIC" id="fig|706587.4.peg.1681"/>
<dbReference type="eggNOG" id="COG1456">
    <property type="taxonomic scope" value="Bacteria"/>
</dbReference>
<dbReference type="GO" id="GO:0046872">
    <property type="term" value="F:metal ion binding"/>
    <property type="evidence" value="ECO:0007669"/>
    <property type="project" value="UniProtKB-KW"/>
</dbReference>
<accession>I4C3N7</accession>
<evidence type="ECO:0000313" key="6">
    <source>
        <dbReference type="EMBL" id="AFM24178.1"/>
    </source>
</evidence>
<dbReference type="GO" id="GO:0051539">
    <property type="term" value="F:4 iron, 4 sulfur cluster binding"/>
    <property type="evidence" value="ECO:0007669"/>
    <property type="project" value="UniProtKB-KW"/>
</dbReference>
<dbReference type="KEGG" id="dti:Desti_1466"/>
<evidence type="ECO:0000313" key="7">
    <source>
        <dbReference type="Proteomes" id="UP000006055"/>
    </source>
</evidence>
<dbReference type="EMBL" id="CP003360">
    <property type="protein sequence ID" value="AFM24178.1"/>
    <property type="molecule type" value="Genomic_DNA"/>
</dbReference>
<dbReference type="STRING" id="706587.Desti_1466"/>
<reference evidence="7" key="1">
    <citation type="submission" date="2012-06" db="EMBL/GenBank/DDBJ databases">
        <title>Complete sequence of chromosome of Desulfomonile tiedjei DSM 6799.</title>
        <authorList>
            <person name="Lucas S."/>
            <person name="Copeland A."/>
            <person name="Lapidus A."/>
            <person name="Glavina del Rio T."/>
            <person name="Dalin E."/>
            <person name="Tice H."/>
            <person name="Bruce D."/>
            <person name="Goodwin L."/>
            <person name="Pitluck S."/>
            <person name="Peters L."/>
            <person name="Ovchinnikova G."/>
            <person name="Zeytun A."/>
            <person name="Lu M."/>
            <person name="Kyrpides N."/>
            <person name="Mavromatis K."/>
            <person name="Ivanova N."/>
            <person name="Brettin T."/>
            <person name="Detter J.C."/>
            <person name="Han C."/>
            <person name="Larimer F."/>
            <person name="Land M."/>
            <person name="Hauser L."/>
            <person name="Markowitz V."/>
            <person name="Cheng J.-F."/>
            <person name="Hugenholtz P."/>
            <person name="Woyke T."/>
            <person name="Wu D."/>
            <person name="Spring S."/>
            <person name="Schroeder M."/>
            <person name="Brambilla E."/>
            <person name="Klenk H.-P."/>
            <person name="Eisen J.A."/>
        </authorList>
    </citation>
    <scope>NUCLEOTIDE SEQUENCE [LARGE SCALE GENOMIC DNA]</scope>
    <source>
        <strain evidence="7">ATCC 49306 / DSM 6799 / DCB-1</strain>
    </source>
</reference>
<evidence type="ECO:0000256" key="2">
    <source>
        <dbReference type="ARBA" id="ARBA00022723"/>
    </source>
</evidence>
<sequence length="267" mass="29903">MIQLTNAMEIFKILPRTNCRDCRVPTCFAFAAAVFKGDQRLKDCPHMDRNALEMFSVANSDSRTLERGEAEALEQLRREISHIDLASSAERLGASFAGGLLTIKSLGKDFHVDTRGNVTSVCHIHGWITIPILNYVVSCAGKPVTGNWVPLRELKDGLAWAPLFGQRCEKPLKRVADTHTDLFEHMIHIFAAKRAPRAFNSDIAVILHPLPTIPMLICYWRPDSGMESSLNVFFDDTADENLTVESIYRLAAGMTIMFEKIAITHDM</sequence>
<organism evidence="6 7">
    <name type="scientific">Desulfomonile tiedjei (strain ATCC 49306 / DSM 6799 / DCB-1)</name>
    <dbReference type="NCBI Taxonomy" id="706587"/>
    <lineage>
        <taxon>Bacteria</taxon>
        <taxon>Pseudomonadati</taxon>
        <taxon>Thermodesulfobacteriota</taxon>
        <taxon>Desulfomonilia</taxon>
        <taxon>Desulfomonilales</taxon>
        <taxon>Desulfomonilaceae</taxon>
        <taxon>Desulfomonile</taxon>
    </lineage>
</organism>
<keyword evidence="2" id="KW-0479">Metal-binding</keyword>
<evidence type="ECO:0000259" key="5">
    <source>
        <dbReference type="PROSITE" id="PS51656"/>
    </source>
</evidence>
<protein>
    <submittedName>
        <fullName evidence="6">CO dehydrogenase/acetyl-CoA synthase gamma subunit (Corrinoid Fe-S protein)</fullName>
    </submittedName>
</protein>
<dbReference type="InterPro" id="IPR024264">
    <property type="entry name" value="DUF3786"/>
</dbReference>
<keyword evidence="7" id="KW-1185">Reference proteome</keyword>
<name>I4C3N7_DESTA</name>
<dbReference type="HOGENOM" id="CLU_1044810_0_0_7"/>
<evidence type="ECO:0000256" key="1">
    <source>
        <dbReference type="ARBA" id="ARBA00022485"/>
    </source>
</evidence>